<dbReference type="InterPro" id="IPR008040">
    <property type="entry name" value="Hydant_A_N"/>
</dbReference>
<keyword evidence="4" id="KW-1185">Reference proteome</keyword>
<dbReference type="Proteomes" id="UP000606172">
    <property type="component" value="Unassembled WGS sequence"/>
</dbReference>
<gene>
    <name evidence="3" type="ORF">Ssi02_41270</name>
</gene>
<sequence>MTALRVGVDVGGTNTDAVVLDAADRVLARAKRPTSPDVTAGLRAALDAVLGEIGGRADEVTRVMLGTTHATNAILERRSLGRVAVLRLGAPATTAIPPLTGWPADLRRAVSAGEAVVGGGHFVDGRPIAPLDRAAIRRFLTEGGREADAVAVTGVFSPAGADQEREVAEIVRTELGAAVPISLSHEIGSLGLVERENATVLNAALYGVARDVTRALTDALAGRGLAPQTYFAQNDGTLMAVDHAARYPVLTIGSGPANSLRGAALLSGVSDAIVADVGGTSTDFGVLAGGFPRESAAPAEIGGVTTNFRMPDILAIALGGGSVVAGGAVGPRSVGYRITREALVFGGRTATLTDAAVAAGRGRVGTHPVPDLDGLAAAVRLADEMVADAVDRVSLGRGDRPLVAVGGGAFLLPDTIPGAGEVVRPPDADVANAVGAAIALAGGRSGTIVAGRTGRDAAVERAKREAADRAVAAGADPAAVEIVELSEVPLSYLEGPAVRVHVKAAGPLK</sequence>
<dbReference type="RefSeq" id="WP_239129150.1">
    <property type="nucleotide sequence ID" value="NZ_BOOW01000027.1"/>
</dbReference>
<evidence type="ECO:0000313" key="4">
    <source>
        <dbReference type="Proteomes" id="UP000606172"/>
    </source>
</evidence>
<evidence type="ECO:0000259" key="1">
    <source>
        <dbReference type="Pfam" id="PF01968"/>
    </source>
</evidence>
<dbReference type="InterPro" id="IPR002821">
    <property type="entry name" value="Hydantoinase_A"/>
</dbReference>
<evidence type="ECO:0000313" key="3">
    <source>
        <dbReference type="EMBL" id="GII93896.1"/>
    </source>
</evidence>
<comment type="caution">
    <text evidence="3">The sequence shown here is derived from an EMBL/GenBank/DDBJ whole genome shotgun (WGS) entry which is preliminary data.</text>
</comment>
<dbReference type="PANTHER" id="PTHR11365:SF10">
    <property type="entry name" value="HYDANTOINASE_OXOPROLINASE"/>
    <property type="match status" value="1"/>
</dbReference>
<dbReference type="PANTHER" id="PTHR11365">
    <property type="entry name" value="5-OXOPROLINASE RELATED"/>
    <property type="match status" value="1"/>
</dbReference>
<organism evidence="3 4">
    <name type="scientific">Sinosporangium siamense</name>
    <dbReference type="NCBI Taxonomy" id="1367973"/>
    <lineage>
        <taxon>Bacteria</taxon>
        <taxon>Bacillati</taxon>
        <taxon>Actinomycetota</taxon>
        <taxon>Actinomycetes</taxon>
        <taxon>Streptosporangiales</taxon>
        <taxon>Streptosporangiaceae</taxon>
        <taxon>Sinosporangium</taxon>
    </lineage>
</organism>
<dbReference type="AlphaFoldDB" id="A0A919RKT6"/>
<dbReference type="InterPro" id="IPR045079">
    <property type="entry name" value="Oxoprolinase-like"/>
</dbReference>
<dbReference type="SUPFAM" id="SSF53067">
    <property type="entry name" value="Actin-like ATPase domain"/>
    <property type="match status" value="1"/>
</dbReference>
<feature type="domain" description="Hydantoinase A/oxoprolinase" evidence="1">
    <location>
        <begin position="195"/>
        <end position="361"/>
    </location>
</feature>
<accession>A0A919RKT6</accession>
<dbReference type="EMBL" id="BOOW01000027">
    <property type="protein sequence ID" value="GII93896.1"/>
    <property type="molecule type" value="Genomic_DNA"/>
</dbReference>
<dbReference type="Pfam" id="PF05378">
    <property type="entry name" value="Hydant_A_N"/>
    <property type="match status" value="1"/>
</dbReference>
<name>A0A919RKT6_9ACTN</name>
<feature type="domain" description="Hydantoinase/oxoprolinase N-terminal" evidence="2">
    <location>
        <begin position="5"/>
        <end position="174"/>
    </location>
</feature>
<protein>
    <submittedName>
        <fullName evidence="3">Hydantoinase subunit beta</fullName>
    </submittedName>
</protein>
<reference evidence="3" key="1">
    <citation type="submission" date="2021-01" db="EMBL/GenBank/DDBJ databases">
        <title>Whole genome shotgun sequence of Sinosporangium siamense NBRC 109515.</title>
        <authorList>
            <person name="Komaki H."/>
            <person name="Tamura T."/>
        </authorList>
    </citation>
    <scope>NUCLEOTIDE SEQUENCE</scope>
    <source>
        <strain evidence="3">NBRC 109515</strain>
    </source>
</reference>
<dbReference type="InterPro" id="IPR043129">
    <property type="entry name" value="ATPase_NBD"/>
</dbReference>
<evidence type="ECO:0000259" key="2">
    <source>
        <dbReference type="Pfam" id="PF05378"/>
    </source>
</evidence>
<dbReference type="GO" id="GO:0016787">
    <property type="term" value="F:hydrolase activity"/>
    <property type="evidence" value="ECO:0007669"/>
    <property type="project" value="InterPro"/>
</dbReference>
<proteinExistence type="predicted"/>
<dbReference type="Pfam" id="PF01968">
    <property type="entry name" value="Hydantoinase_A"/>
    <property type="match status" value="1"/>
</dbReference>
<dbReference type="Gene3D" id="3.30.420.40">
    <property type="match status" value="1"/>
</dbReference>